<evidence type="ECO:0000256" key="5">
    <source>
        <dbReference type="SAM" id="Phobius"/>
    </source>
</evidence>
<gene>
    <name evidence="7" type="ORF">C2R22_16885</name>
</gene>
<dbReference type="RefSeq" id="WP_103426804.1">
    <property type="nucleotide sequence ID" value="NZ_CP026309.1"/>
</dbReference>
<dbReference type="GeneID" id="35593803"/>
<evidence type="ECO:0000313" key="7">
    <source>
        <dbReference type="EMBL" id="AUV83115.1"/>
    </source>
</evidence>
<dbReference type="PANTHER" id="PTHR44196">
    <property type="entry name" value="DEHYDROGENASE/REDUCTASE SDR FAMILY MEMBER 7B"/>
    <property type="match status" value="1"/>
</dbReference>
<accession>A0A2I8VMJ2</accession>
<evidence type="ECO:0000256" key="3">
    <source>
        <dbReference type="RuleBase" id="RU000363"/>
    </source>
</evidence>
<dbReference type="PROSITE" id="PS00061">
    <property type="entry name" value="ADH_SHORT"/>
    <property type="match status" value="1"/>
</dbReference>
<dbReference type="EMBL" id="CP026309">
    <property type="protein sequence ID" value="AUV83115.1"/>
    <property type="molecule type" value="Genomic_DNA"/>
</dbReference>
<keyword evidence="5" id="KW-0472">Membrane</keyword>
<name>A0A2I8VMJ2_9EURY</name>
<dbReference type="Gene3D" id="3.40.50.720">
    <property type="entry name" value="NAD(P)-binding Rossmann-like Domain"/>
    <property type="match status" value="1"/>
</dbReference>
<keyword evidence="5" id="KW-0812">Transmembrane</keyword>
<evidence type="ECO:0000259" key="6">
    <source>
        <dbReference type="SMART" id="SM00822"/>
    </source>
</evidence>
<organism evidence="7 8">
    <name type="scientific">Salinigranum rubrum</name>
    <dbReference type="NCBI Taxonomy" id="755307"/>
    <lineage>
        <taxon>Archaea</taxon>
        <taxon>Methanobacteriati</taxon>
        <taxon>Methanobacteriota</taxon>
        <taxon>Stenosarchaea group</taxon>
        <taxon>Halobacteria</taxon>
        <taxon>Halobacteriales</taxon>
        <taxon>Haloferacaceae</taxon>
        <taxon>Salinigranum</taxon>
    </lineage>
</organism>
<evidence type="ECO:0000256" key="2">
    <source>
        <dbReference type="ARBA" id="ARBA00023002"/>
    </source>
</evidence>
<sequence length="335" mass="35893">MSALDDSSAEVVVVTGATSGVGRAVAQTFAGHGAKVGLLARGRDGLDAAVEDVEAAGGEALAVETDVTDFDQVEAAADRVEAEFGPINVWVNNAMTTVFSPFGDVEPDEYSRVTDVNYHGTVYGTRVALDRMRPRNAGSIVQVGSALAYRGIPLQSAYCGSKHAVQGFTESIRTELLHDESAVDLTMVQLPAVNTPQFEHSRSHVDKHPQPVPPIYQPEVAADAVHWAAHNDRREVYVGYPAVKTIWGNKLLPSFANHVLAKTGFDSQFTDLPYDPDRPDNLFDPVPGDPGAHGPFDDRAADDSLQLKLTKRRDELGAGVVLALVAAAIAWVARE</sequence>
<dbReference type="SMART" id="SM00822">
    <property type="entry name" value="PKS_KR"/>
    <property type="match status" value="1"/>
</dbReference>
<dbReference type="AlphaFoldDB" id="A0A2I8VMJ2"/>
<dbReference type="PRINTS" id="PR00081">
    <property type="entry name" value="GDHRDH"/>
</dbReference>
<dbReference type="InterPro" id="IPR002347">
    <property type="entry name" value="SDR_fam"/>
</dbReference>
<dbReference type="Proteomes" id="UP000236584">
    <property type="component" value="Chromosome"/>
</dbReference>
<dbReference type="InterPro" id="IPR020904">
    <property type="entry name" value="Sc_DH/Rdtase_CS"/>
</dbReference>
<dbReference type="GO" id="GO:0016020">
    <property type="term" value="C:membrane"/>
    <property type="evidence" value="ECO:0007669"/>
    <property type="project" value="TreeGrafter"/>
</dbReference>
<dbReference type="Pfam" id="PF00106">
    <property type="entry name" value="adh_short"/>
    <property type="match status" value="1"/>
</dbReference>
<dbReference type="SUPFAM" id="SSF51735">
    <property type="entry name" value="NAD(P)-binding Rossmann-fold domains"/>
    <property type="match status" value="1"/>
</dbReference>
<feature type="region of interest" description="Disordered" evidence="4">
    <location>
        <begin position="276"/>
        <end position="299"/>
    </location>
</feature>
<proteinExistence type="inferred from homology"/>
<dbReference type="GO" id="GO:0016491">
    <property type="term" value="F:oxidoreductase activity"/>
    <property type="evidence" value="ECO:0007669"/>
    <property type="project" value="UniProtKB-KW"/>
</dbReference>
<keyword evidence="5" id="KW-1133">Transmembrane helix</keyword>
<comment type="similarity">
    <text evidence="1 3">Belongs to the short-chain dehydrogenases/reductases (SDR) family.</text>
</comment>
<dbReference type="PANTHER" id="PTHR44196:SF1">
    <property type="entry name" value="DEHYDROGENASE_REDUCTASE SDR FAMILY MEMBER 7B"/>
    <property type="match status" value="1"/>
</dbReference>
<evidence type="ECO:0000256" key="4">
    <source>
        <dbReference type="SAM" id="MobiDB-lite"/>
    </source>
</evidence>
<keyword evidence="2" id="KW-0560">Oxidoreductase</keyword>
<dbReference type="OrthoDB" id="176960at2157"/>
<protein>
    <submittedName>
        <fullName evidence="7">Short-chain dehydrogenase</fullName>
    </submittedName>
</protein>
<reference evidence="7 8" key="1">
    <citation type="submission" date="2018-01" db="EMBL/GenBank/DDBJ databases">
        <title>Complete genome sequence of Salinigranum rubrum GX10T, an extremely halophilic archaeon isolated from a marine solar saltern.</title>
        <authorList>
            <person name="Han S."/>
        </authorList>
    </citation>
    <scope>NUCLEOTIDE SEQUENCE [LARGE SCALE GENOMIC DNA]</scope>
    <source>
        <strain evidence="7 8">GX10</strain>
    </source>
</reference>
<feature type="domain" description="Ketoreductase" evidence="6">
    <location>
        <begin position="10"/>
        <end position="196"/>
    </location>
</feature>
<dbReference type="PRINTS" id="PR00080">
    <property type="entry name" value="SDRFAMILY"/>
</dbReference>
<dbReference type="KEGG" id="srub:C2R22_16885"/>
<evidence type="ECO:0000256" key="1">
    <source>
        <dbReference type="ARBA" id="ARBA00006484"/>
    </source>
</evidence>
<dbReference type="NCBIfam" id="NF005495">
    <property type="entry name" value="PRK07109.1"/>
    <property type="match status" value="1"/>
</dbReference>
<evidence type="ECO:0000313" key="8">
    <source>
        <dbReference type="Proteomes" id="UP000236584"/>
    </source>
</evidence>
<dbReference type="InterPro" id="IPR057326">
    <property type="entry name" value="KR_dom"/>
</dbReference>
<dbReference type="InterPro" id="IPR036291">
    <property type="entry name" value="NAD(P)-bd_dom_sf"/>
</dbReference>
<keyword evidence="8" id="KW-1185">Reference proteome</keyword>
<feature type="transmembrane region" description="Helical" evidence="5">
    <location>
        <begin position="316"/>
        <end position="333"/>
    </location>
</feature>
<dbReference type="CDD" id="cd05360">
    <property type="entry name" value="SDR_c3"/>
    <property type="match status" value="1"/>
</dbReference>